<dbReference type="EMBL" id="CAJVPW010010409">
    <property type="protein sequence ID" value="CAG8615112.1"/>
    <property type="molecule type" value="Genomic_DNA"/>
</dbReference>
<gene>
    <name evidence="1" type="ORF">SPELUC_LOCUS7647</name>
</gene>
<comment type="caution">
    <text evidence="1">The sequence shown here is derived from an EMBL/GenBank/DDBJ whole genome shotgun (WGS) entry which is preliminary data.</text>
</comment>
<reference evidence="1" key="1">
    <citation type="submission" date="2021-06" db="EMBL/GenBank/DDBJ databases">
        <authorList>
            <person name="Kallberg Y."/>
            <person name="Tangrot J."/>
            <person name="Rosling A."/>
        </authorList>
    </citation>
    <scope>NUCLEOTIDE SEQUENCE</scope>
    <source>
        <strain evidence="1">28 12/20/2015</strain>
    </source>
</reference>
<feature type="non-terminal residue" evidence="1">
    <location>
        <position position="1"/>
    </location>
</feature>
<sequence length="51" mass="5931">GKENETSDEPSLYSKHNRIRHQERKKLETAKSAVNVCQKLVNICEKKEDAF</sequence>
<evidence type="ECO:0000313" key="2">
    <source>
        <dbReference type="Proteomes" id="UP000789366"/>
    </source>
</evidence>
<proteinExistence type="predicted"/>
<name>A0ACA9MVY5_9GLOM</name>
<dbReference type="Proteomes" id="UP000789366">
    <property type="component" value="Unassembled WGS sequence"/>
</dbReference>
<evidence type="ECO:0000313" key="1">
    <source>
        <dbReference type="EMBL" id="CAG8615112.1"/>
    </source>
</evidence>
<protein>
    <submittedName>
        <fullName evidence="1">12166_t:CDS:1</fullName>
    </submittedName>
</protein>
<organism evidence="1 2">
    <name type="scientific">Cetraspora pellucida</name>
    <dbReference type="NCBI Taxonomy" id="1433469"/>
    <lineage>
        <taxon>Eukaryota</taxon>
        <taxon>Fungi</taxon>
        <taxon>Fungi incertae sedis</taxon>
        <taxon>Mucoromycota</taxon>
        <taxon>Glomeromycotina</taxon>
        <taxon>Glomeromycetes</taxon>
        <taxon>Diversisporales</taxon>
        <taxon>Gigasporaceae</taxon>
        <taxon>Cetraspora</taxon>
    </lineage>
</organism>
<accession>A0ACA9MVY5</accession>
<keyword evidence="2" id="KW-1185">Reference proteome</keyword>